<evidence type="ECO:0000313" key="3">
    <source>
        <dbReference type="Proteomes" id="UP000663840"/>
    </source>
</evidence>
<dbReference type="EMBL" id="CAJMWR010000568">
    <property type="protein sequence ID" value="CAE6387341.1"/>
    <property type="molecule type" value="Genomic_DNA"/>
</dbReference>
<proteinExistence type="predicted"/>
<protein>
    <recommendedName>
        <fullName evidence="4">Glycoside hydrolase family 76 protein</fullName>
    </recommendedName>
</protein>
<dbReference type="Proteomes" id="UP000663840">
    <property type="component" value="Unassembled WGS sequence"/>
</dbReference>
<feature type="chain" id="PRO_5034961321" description="Glycoside hydrolase family 76 protein" evidence="1">
    <location>
        <begin position="19"/>
        <end position="320"/>
    </location>
</feature>
<keyword evidence="1" id="KW-0732">Signal</keyword>
<name>A0A8H2WMK1_9AGAM</name>
<dbReference type="GO" id="GO:0005975">
    <property type="term" value="P:carbohydrate metabolic process"/>
    <property type="evidence" value="ECO:0007669"/>
    <property type="project" value="InterPro"/>
</dbReference>
<gene>
    <name evidence="2" type="ORF">RDB_LOCUS28368</name>
</gene>
<feature type="signal peptide" evidence="1">
    <location>
        <begin position="1"/>
        <end position="18"/>
    </location>
</feature>
<comment type="caution">
    <text evidence="2">The sequence shown here is derived from an EMBL/GenBank/DDBJ whole genome shotgun (WGS) entry which is preliminary data.</text>
</comment>
<accession>A0A8H2WMK1</accession>
<dbReference type="Gene3D" id="1.50.10.20">
    <property type="match status" value="1"/>
</dbReference>
<evidence type="ECO:0008006" key="4">
    <source>
        <dbReference type="Google" id="ProtNLM"/>
    </source>
</evidence>
<dbReference type="PANTHER" id="PTHR47791:SF3">
    <property type="entry name" value="MEIOTICALLY UP-REGULATED GENE 191 PROTEIN"/>
    <property type="match status" value="1"/>
</dbReference>
<dbReference type="InterPro" id="IPR008928">
    <property type="entry name" value="6-hairpin_glycosidase_sf"/>
</dbReference>
<evidence type="ECO:0000256" key="1">
    <source>
        <dbReference type="SAM" id="SignalP"/>
    </source>
</evidence>
<dbReference type="SUPFAM" id="SSF48208">
    <property type="entry name" value="Six-hairpin glycosidases"/>
    <property type="match status" value="1"/>
</dbReference>
<evidence type="ECO:0000313" key="2">
    <source>
        <dbReference type="EMBL" id="CAE6387341.1"/>
    </source>
</evidence>
<dbReference type="AlphaFoldDB" id="A0A8H2WMK1"/>
<sequence length="320" mass="35989">MPSLTQFFLLSLPILGSAADLGVPLSWIKFYNERPLEERQKIAQAAVDNIRQYLDKKTYEFNGLGYWVSANTCSAIALKDKITGTETNRKLVSAALKVCPYYLKLLVCDVFMLVIIKSNFENHPHFYKYDFNDDALWWGTASIYAYQAYNDTMFLNYAIDNWNEASKYQITRTQAQAGKHPLKKDTIRATCDGHNTTAGGVFWWHDQLIETANAAIKARAWQGDDGIITEGQGGDLNKNDDARGFKAVFIRALHKLFHDTNNRDLQILIHSYVDVQYNALLDLSSNGTSYGVVWHGPYNGPTPWGQNAALDVLVSAIGAN</sequence>
<dbReference type="InterPro" id="IPR053169">
    <property type="entry name" value="MUG_Protein"/>
</dbReference>
<reference evidence="2" key="1">
    <citation type="submission" date="2021-01" db="EMBL/GenBank/DDBJ databases">
        <authorList>
            <person name="Kaushik A."/>
        </authorList>
    </citation>
    <scope>NUCLEOTIDE SEQUENCE</scope>
    <source>
        <strain evidence="2">AG1-1A</strain>
    </source>
</reference>
<dbReference type="PANTHER" id="PTHR47791">
    <property type="entry name" value="MEIOTICALLY UP-REGULATED GENE 191 PROTEIN"/>
    <property type="match status" value="1"/>
</dbReference>
<organism evidence="2 3">
    <name type="scientific">Rhizoctonia solani</name>
    <dbReference type="NCBI Taxonomy" id="456999"/>
    <lineage>
        <taxon>Eukaryota</taxon>
        <taxon>Fungi</taxon>
        <taxon>Dikarya</taxon>
        <taxon>Basidiomycota</taxon>
        <taxon>Agaricomycotina</taxon>
        <taxon>Agaricomycetes</taxon>
        <taxon>Cantharellales</taxon>
        <taxon>Ceratobasidiaceae</taxon>
        <taxon>Rhizoctonia</taxon>
    </lineage>
</organism>